<protein>
    <recommendedName>
        <fullName evidence="5">Lipase</fullName>
        <ecNumber evidence="5">3.1.1.3</ecNumber>
    </recommendedName>
</protein>
<sequence length="417" mass="46382">MRLPFLLMSFLLGQSLSIKVPEDDEFYAPPHDYIDARLGEILKVRPPPSSIRSLLAPITAIPWQLLIRSEDSFGNPNVVTATILEPPGADSQKVLSYQTFQNSAKRSCCPSYTMLTASFESLEIQADLAFISMALFMKWYVLIPDYEGPKSAFPVSKQSAHAVLNCMKAAKTFISQDASFAMMGYSGGAFASAWAAILQPKYAPELKLVGAALGGTIANISALIRKVDGGPYAGLVVNILNGLGNEYKKFKLALHVYGPSLKSYCLFSAATHYFGTSFNKDVYQDILEDKTINSIFNENDLLGANKTVPRAPMFLYHSAINEVAPFKEVDKLYDYWCEQGVTVELAEDMSFNHMMEAFAGIPASITWLNKRFKKEPILDHCKRSKKTSNFFYPGSPRFIRKKLKHTLSQIVSQLIVI</sequence>
<dbReference type="InterPro" id="IPR005152">
    <property type="entry name" value="Lipase_secreted"/>
</dbReference>
<evidence type="ECO:0000256" key="3">
    <source>
        <dbReference type="ARBA" id="ARBA00023180"/>
    </source>
</evidence>
<dbReference type="AlphaFoldDB" id="A0AAI9T2B5"/>
<keyword evidence="5" id="KW-0442">Lipid degradation</keyword>
<dbReference type="InterPro" id="IPR029058">
    <property type="entry name" value="AB_hydrolase_fold"/>
</dbReference>
<keyword evidence="5" id="KW-0443">Lipid metabolism</keyword>
<evidence type="ECO:0000256" key="5">
    <source>
        <dbReference type="PIRNR" id="PIRNR029171"/>
    </source>
</evidence>
<dbReference type="SUPFAM" id="SSF53474">
    <property type="entry name" value="alpha/beta-Hydrolases"/>
    <property type="match status" value="1"/>
</dbReference>
<dbReference type="Pfam" id="PF03583">
    <property type="entry name" value="LIP"/>
    <property type="match status" value="1"/>
</dbReference>
<dbReference type="GO" id="GO:0004806">
    <property type="term" value="F:triacylglycerol lipase activity"/>
    <property type="evidence" value="ECO:0007669"/>
    <property type="project" value="UniProtKB-UniRule"/>
</dbReference>
<dbReference type="GO" id="GO:0016042">
    <property type="term" value="P:lipid catabolic process"/>
    <property type="evidence" value="ECO:0007669"/>
    <property type="project" value="UniProtKB-UniRule"/>
</dbReference>
<keyword evidence="2" id="KW-1015">Disulfide bond</keyword>
<name>A0AAI9T2B5_9ASCO</name>
<keyword evidence="3" id="KW-0325">Glycoprotein</keyword>
<dbReference type="GeneID" id="73377933"/>
<dbReference type="RefSeq" id="XP_049182600.1">
    <property type="nucleotide sequence ID" value="XM_049324447.1"/>
</dbReference>
<comment type="similarity">
    <text evidence="5">Belongs to the AB hydrolase superfamily. Lipase family.</text>
</comment>
<dbReference type="PANTHER" id="PTHR34853:SF1">
    <property type="entry name" value="LIPASE 5"/>
    <property type="match status" value="1"/>
</dbReference>
<dbReference type="Gene3D" id="3.40.50.1820">
    <property type="entry name" value="alpha/beta hydrolase"/>
    <property type="match status" value="1"/>
</dbReference>
<dbReference type="EC" id="3.1.1.3" evidence="5"/>
<evidence type="ECO:0000256" key="4">
    <source>
        <dbReference type="ARBA" id="ARBA00023369"/>
    </source>
</evidence>
<evidence type="ECO:0000313" key="7">
    <source>
        <dbReference type="Proteomes" id="UP001202479"/>
    </source>
</evidence>
<comment type="caution">
    <text evidence="6">The sequence shown here is derived from an EMBL/GenBank/DDBJ whole genome shotgun (WGS) entry which is preliminary data.</text>
</comment>
<proteinExistence type="inferred from homology"/>
<keyword evidence="5" id="KW-0964">Secreted</keyword>
<keyword evidence="1 5" id="KW-0732">Signal</keyword>
<dbReference type="PIRSF" id="PIRSF029171">
    <property type="entry name" value="Esterase_LipA"/>
    <property type="match status" value="1"/>
</dbReference>
<accession>A0AAI9T2B5</accession>
<dbReference type="Proteomes" id="UP001202479">
    <property type="component" value="Unassembled WGS sequence"/>
</dbReference>
<dbReference type="EMBL" id="JAHUZD010000020">
    <property type="protein sequence ID" value="KAI3406855.2"/>
    <property type="molecule type" value="Genomic_DNA"/>
</dbReference>
<evidence type="ECO:0000313" key="6">
    <source>
        <dbReference type="EMBL" id="KAI3406855.2"/>
    </source>
</evidence>
<gene>
    <name evidence="6" type="ORF">KGF56_000316</name>
</gene>
<evidence type="ECO:0000256" key="2">
    <source>
        <dbReference type="ARBA" id="ARBA00023157"/>
    </source>
</evidence>
<comment type="catalytic activity">
    <reaction evidence="4">
        <text>a triacylglycerol + H2O = a diacylglycerol + a fatty acid + H(+)</text>
        <dbReference type="Rhea" id="RHEA:12044"/>
        <dbReference type="ChEBI" id="CHEBI:15377"/>
        <dbReference type="ChEBI" id="CHEBI:15378"/>
        <dbReference type="ChEBI" id="CHEBI:17855"/>
        <dbReference type="ChEBI" id="CHEBI:18035"/>
        <dbReference type="ChEBI" id="CHEBI:28868"/>
        <dbReference type="EC" id="3.1.1.3"/>
    </reaction>
    <physiologicalReaction direction="left-to-right" evidence="4">
        <dbReference type="Rhea" id="RHEA:12045"/>
    </physiologicalReaction>
</comment>
<dbReference type="Gene3D" id="1.10.260.130">
    <property type="match status" value="1"/>
</dbReference>
<organism evidence="6 7">
    <name type="scientific">Candida oxycetoniae</name>
    <dbReference type="NCBI Taxonomy" id="497107"/>
    <lineage>
        <taxon>Eukaryota</taxon>
        <taxon>Fungi</taxon>
        <taxon>Dikarya</taxon>
        <taxon>Ascomycota</taxon>
        <taxon>Saccharomycotina</taxon>
        <taxon>Pichiomycetes</taxon>
        <taxon>Debaryomycetaceae</taxon>
        <taxon>Candida/Lodderomyces clade</taxon>
        <taxon>Candida</taxon>
    </lineage>
</organism>
<feature type="chain" id="PRO_5042319513" description="Lipase" evidence="5">
    <location>
        <begin position="18"/>
        <end position="417"/>
    </location>
</feature>
<keyword evidence="7" id="KW-1185">Reference proteome</keyword>
<reference evidence="6" key="1">
    <citation type="journal article" date="2022" name="DNA Res.">
        <title>Genome analysis of five recently described species of the CUG-Ser clade uncovers Candida theae as a new hybrid lineage with pathogenic potential in the Candida parapsilosis species complex.</title>
        <authorList>
            <person name="Mixao V."/>
            <person name="Del Olmo V."/>
            <person name="Hegedusova E."/>
            <person name="Saus E."/>
            <person name="Pryszcz L."/>
            <person name="Cillingova A."/>
            <person name="Nosek J."/>
            <person name="Gabaldon T."/>
        </authorList>
    </citation>
    <scope>NUCLEOTIDE SEQUENCE</scope>
    <source>
        <strain evidence="6">CBS 10844</strain>
    </source>
</reference>
<evidence type="ECO:0000256" key="1">
    <source>
        <dbReference type="ARBA" id="ARBA00022729"/>
    </source>
</evidence>
<feature type="signal peptide" evidence="5">
    <location>
        <begin position="1"/>
        <end position="17"/>
    </location>
</feature>
<dbReference type="PANTHER" id="PTHR34853">
    <property type="match status" value="1"/>
</dbReference>